<keyword evidence="10" id="KW-0833">Ubl conjugation pathway</keyword>
<evidence type="ECO:0000256" key="10">
    <source>
        <dbReference type="ARBA" id="ARBA00022786"/>
    </source>
</evidence>
<name>A0ABD2RU88_9SOLN</name>
<dbReference type="PANTHER" id="PTHR11685">
    <property type="entry name" value="RBR FAMILY RING FINGER AND IBR DOMAIN-CONTAINING"/>
    <property type="match status" value="1"/>
</dbReference>
<gene>
    <name evidence="16" type="ORF">AABB24_031431</name>
</gene>
<dbReference type="InterPro" id="IPR044066">
    <property type="entry name" value="TRIAD_supradom"/>
</dbReference>
<feature type="domain" description="RING-type" evidence="14">
    <location>
        <begin position="123"/>
        <end position="171"/>
    </location>
</feature>
<evidence type="ECO:0000256" key="2">
    <source>
        <dbReference type="ARBA" id="ARBA00001947"/>
    </source>
</evidence>
<dbReference type="InterPro" id="IPR017907">
    <property type="entry name" value="Znf_RING_CS"/>
</dbReference>
<dbReference type="EC" id="2.3.2.31" evidence="5"/>
<dbReference type="Pfam" id="PF01485">
    <property type="entry name" value="IBR"/>
    <property type="match status" value="1"/>
</dbReference>
<feature type="non-terminal residue" evidence="16">
    <location>
        <position position="1"/>
    </location>
</feature>
<accession>A0ABD2RU88</accession>
<comment type="function">
    <text evidence="3">Might act as an E3 ubiquitin-protein ligase, or as part of E3 complex, which accepts ubiquitin from specific E2 ubiquitin-conjugating enzymes and then transfers it to substrates.</text>
</comment>
<evidence type="ECO:0000256" key="4">
    <source>
        <dbReference type="ARBA" id="ARBA00005884"/>
    </source>
</evidence>
<dbReference type="Pfam" id="PF13445">
    <property type="entry name" value="zf-RING_UBOX"/>
    <property type="match status" value="1"/>
</dbReference>
<comment type="cofactor">
    <cofactor evidence="2">
        <name>Zn(2+)</name>
        <dbReference type="ChEBI" id="CHEBI:29105"/>
    </cofactor>
</comment>
<evidence type="ECO:0000256" key="3">
    <source>
        <dbReference type="ARBA" id="ARBA00003976"/>
    </source>
</evidence>
<evidence type="ECO:0000313" key="17">
    <source>
        <dbReference type="Proteomes" id="UP001627284"/>
    </source>
</evidence>
<keyword evidence="17" id="KW-1185">Reference proteome</keyword>
<evidence type="ECO:0000256" key="1">
    <source>
        <dbReference type="ARBA" id="ARBA00001798"/>
    </source>
</evidence>
<evidence type="ECO:0000256" key="12">
    <source>
        <dbReference type="PROSITE-ProRule" id="PRU00175"/>
    </source>
</evidence>
<evidence type="ECO:0000313" key="16">
    <source>
        <dbReference type="EMBL" id="KAL3335225.1"/>
    </source>
</evidence>
<organism evidence="16 17">
    <name type="scientific">Solanum stoloniferum</name>
    <dbReference type="NCBI Taxonomy" id="62892"/>
    <lineage>
        <taxon>Eukaryota</taxon>
        <taxon>Viridiplantae</taxon>
        <taxon>Streptophyta</taxon>
        <taxon>Embryophyta</taxon>
        <taxon>Tracheophyta</taxon>
        <taxon>Spermatophyta</taxon>
        <taxon>Magnoliopsida</taxon>
        <taxon>eudicotyledons</taxon>
        <taxon>Gunneridae</taxon>
        <taxon>Pentapetalae</taxon>
        <taxon>asterids</taxon>
        <taxon>lamiids</taxon>
        <taxon>Solanales</taxon>
        <taxon>Solanaceae</taxon>
        <taxon>Solanoideae</taxon>
        <taxon>Solaneae</taxon>
        <taxon>Solanum</taxon>
    </lineage>
</organism>
<feature type="region of interest" description="Disordered" evidence="13">
    <location>
        <begin position="24"/>
        <end position="65"/>
    </location>
</feature>
<evidence type="ECO:0000256" key="5">
    <source>
        <dbReference type="ARBA" id="ARBA00012251"/>
    </source>
</evidence>
<evidence type="ECO:0000256" key="7">
    <source>
        <dbReference type="ARBA" id="ARBA00022723"/>
    </source>
</evidence>
<keyword evidence="8" id="KW-0677">Repeat</keyword>
<protein>
    <recommendedName>
        <fullName evidence="5">RBR-type E3 ubiquitin transferase</fullName>
        <ecNumber evidence="5">2.3.2.31</ecNumber>
    </recommendedName>
</protein>
<reference evidence="16 17" key="1">
    <citation type="submission" date="2024-05" db="EMBL/GenBank/DDBJ databases">
        <title>De novo assembly of an allotetraploid wild potato.</title>
        <authorList>
            <person name="Hosaka A.J."/>
        </authorList>
    </citation>
    <scope>NUCLEOTIDE SEQUENCE [LARGE SCALE GENOMIC DNA]</scope>
    <source>
        <tissue evidence="16">Young leaves</tissue>
    </source>
</reference>
<dbReference type="InterPro" id="IPR002867">
    <property type="entry name" value="IBR_dom"/>
</dbReference>
<evidence type="ECO:0000256" key="8">
    <source>
        <dbReference type="ARBA" id="ARBA00022737"/>
    </source>
</evidence>
<evidence type="ECO:0000256" key="13">
    <source>
        <dbReference type="SAM" id="MobiDB-lite"/>
    </source>
</evidence>
<dbReference type="SMART" id="SM00184">
    <property type="entry name" value="RING"/>
    <property type="match status" value="1"/>
</dbReference>
<evidence type="ECO:0000256" key="9">
    <source>
        <dbReference type="ARBA" id="ARBA00022771"/>
    </source>
</evidence>
<dbReference type="PROSITE" id="PS00518">
    <property type="entry name" value="ZF_RING_1"/>
    <property type="match status" value="1"/>
</dbReference>
<dbReference type="SUPFAM" id="SSF57850">
    <property type="entry name" value="RING/U-box"/>
    <property type="match status" value="2"/>
</dbReference>
<evidence type="ECO:0000256" key="6">
    <source>
        <dbReference type="ARBA" id="ARBA00022679"/>
    </source>
</evidence>
<dbReference type="Gene3D" id="3.30.40.10">
    <property type="entry name" value="Zinc/RING finger domain, C3HC4 (zinc finger)"/>
    <property type="match status" value="1"/>
</dbReference>
<keyword evidence="6" id="KW-0808">Transferase</keyword>
<dbReference type="InterPro" id="IPR031127">
    <property type="entry name" value="E3_UB_ligase_RBR"/>
</dbReference>
<comment type="caution">
    <text evidence="16">The sequence shown here is derived from an EMBL/GenBank/DDBJ whole genome shotgun (WGS) entry which is preliminary data.</text>
</comment>
<comment type="similarity">
    <text evidence="4">Belongs to the RBR family. Ariadne subfamily.</text>
</comment>
<comment type="catalytic activity">
    <reaction evidence="1">
        <text>[E2 ubiquitin-conjugating enzyme]-S-ubiquitinyl-L-cysteine + [acceptor protein]-L-lysine = [E2 ubiquitin-conjugating enzyme]-L-cysteine + [acceptor protein]-N(6)-ubiquitinyl-L-lysine.</text>
        <dbReference type="EC" id="2.3.2.31"/>
    </reaction>
</comment>
<dbReference type="GO" id="GO:0008270">
    <property type="term" value="F:zinc ion binding"/>
    <property type="evidence" value="ECO:0007669"/>
    <property type="project" value="UniProtKB-KW"/>
</dbReference>
<feature type="domain" description="RING-type" evidence="15">
    <location>
        <begin position="119"/>
        <end position="294"/>
    </location>
</feature>
<dbReference type="PROSITE" id="PS51873">
    <property type="entry name" value="TRIAD"/>
    <property type="match status" value="1"/>
</dbReference>
<proteinExistence type="inferred from homology"/>
<keyword evidence="11" id="KW-0862">Zinc</keyword>
<dbReference type="InterPro" id="IPR001841">
    <property type="entry name" value="Znf_RING"/>
</dbReference>
<evidence type="ECO:0000259" key="15">
    <source>
        <dbReference type="PROSITE" id="PS51873"/>
    </source>
</evidence>
<dbReference type="GO" id="GO:0061630">
    <property type="term" value="F:ubiquitin protein ligase activity"/>
    <property type="evidence" value="ECO:0007669"/>
    <property type="project" value="UniProtKB-EC"/>
</dbReference>
<dbReference type="Proteomes" id="UP001627284">
    <property type="component" value="Unassembled WGS sequence"/>
</dbReference>
<evidence type="ECO:0000259" key="14">
    <source>
        <dbReference type="PROSITE" id="PS50089"/>
    </source>
</evidence>
<dbReference type="EMBL" id="JBJKTR010000018">
    <property type="protein sequence ID" value="KAL3335225.1"/>
    <property type="molecule type" value="Genomic_DNA"/>
</dbReference>
<sequence length="294" mass="33760">YSLRKNCFMRFAFNVLGFTTKKREMASPRRNHRRWNGSNDVNNGSDDDSPMQLHDLNHSSDDDDDCDIPLQQVLFYLSKSKSNPNPNDVKKKGIDYSCSFVETDGIDLRNSNYERGGPSCVYCTICNEPTPANGDDTMCLPNCGHVYCKECIANYAGENIKETLTQVKCPVSDCKEYMLINENSVPPELINQWRDTVREAKALYSCKVIECPFLGCSGYLIDDQKGFLIRTCPKCWTLFCVMCRDYWHKGMDCRTNYQWKRKIRSLVGAKKYDDKGAGDEYSNFLSMLKHFKNA</sequence>
<evidence type="ECO:0000256" key="11">
    <source>
        <dbReference type="ARBA" id="ARBA00022833"/>
    </source>
</evidence>
<dbReference type="PROSITE" id="PS50089">
    <property type="entry name" value="ZF_RING_2"/>
    <property type="match status" value="1"/>
</dbReference>
<keyword evidence="9 12" id="KW-0863">Zinc-finger</keyword>
<dbReference type="AlphaFoldDB" id="A0ABD2RU88"/>
<dbReference type="InterPro" id="IPR013083">
    <property type="entry name" value="Znf_RING/FYVE/PHD"/>
</dbReference>
<dbReference type="InterPro" id="IPR027370">
    <property type="entry name" value="Znf-RING_euk"/>
</dbReference>
<keyword evidence="7" id="KW-0479">Metal-binding</keyword>